<dbReference type="RefSeq" id="WP_045057322.1">
    <property type="nucleotide sequence ID" value="NZ_CAWMDP010000044.1"/>
</dbReference>
<gene>
    <name evidence="1" type="ORF">UH38_24410</name>
</gene>
<dbReference type="STRING" id="1618023.UH38_24410"/>
<dbReference type="Gene3D" id="2.40.70.10">
    <property type="entry name" value="Acid Proteases"/>
    <property type="match status" value="1"/>
</dbReference>
<dbReference type="InterPro" id="IPR021109">
    <property type="entry name" value="Peptidase_aspartic_dom_sf"/>
</dbReference>
<evidence type="ECO:0000313" key="2">
    <source>
        <dbReference type="Proteomes" id="UP000032452"/>
    </source>
</evidence>
<keyword evidence="2" id="KW-1185">Reference proteome</keyword>
<dbReference type="EMBL" id="JYON01000052">
    <property type="protein sequence ID" value="KJH69349.1"/>
    <property type="molecule type" value="Genomic_DNA"/>
</dbReference>
<sequence length="130" mass="14501">MNSIPFEVPDEHGVILLLAVIDHKFTFRLALDTAATHTTLDSNMLFLAGYELKNSTGEAQIETANGAIRVELYEVQHLECAGLQHSNFSVQVYDFLAHGITTEYDGVVGLDFFRNHKFCVDLRTGELTLV</sequence>
<dbReference type="SUPFAM" id="SSF50630">
    <property type="entry name" value="Acid proteases"/>
    <property type="match status" value="1"/>
</dbReference>
<dbReference type="AlphaFoldDB" id="A0A0D8ZLP8"/>
<dbReference type="OrthoDB" id="463626at2"/>
<evidence type="ECO:0008006" key="3">
    <source>
        <dbReference type="Google" id="ProtNLM"/>
    </source>
</evidence>
<reference evidence="1 2" key="1">
    <citation type="submission" date="2015-02" db="EMBL/GenBank/DDBJ databases">
        <title>Draft genome of a novel marine cyanobacterium (Chroococcales) isolated from South Atlantic Ocean.</title>
        <authorList>
            <person name="Rigonato J."/>
            <person name="Alvarenga D.O."/>
            <person name="Branco L.H."/>
            <person name="Varani A.M."/>
            <person name="Brandini F.P."/>
            <person name="Fiore M.F."/>
        </authorList>
    </citation>
    <scope>NUCLEOTIDE SEQUENCE [LARGE SCALE GENOMIC DNA]</scope>
    <source>
        <strain evidence="1 2">CENA595</strain>
    </source>
</reference>
<comment type="caution">
    <text evidence="1">The sequence shown here is derived from an EMBL/GenBank/DDBJ whole genome shotgun (WGS) entry which is preliminary data.</text>
</comment>
<organism evidence="1 2">
    <name type="scientific">Aliterella atlantica CENA595</name>
    <dbReference type="NCBI Taxonomy" id="1618023"/>
    <lineage>
        <taxon>Bacteria</taxon>
        <taxon>Bacillati</taxon>
        <taxon>Cyanobacteriota</taxon>
        <taxon>Cyanophyceae</taxon>
        <taxon>Chroococcidiopsidales</taxon>
        <taxon>Aliterellaceae</taxon>
        <taxon>Aliterella</taxon>
    </lineage>
</organism>
<protein>
    <recommendedName>
        <fullName evidence="3">Aspartyl protease</fullName>
    </recommendedName>
</protein>
<proteinExistence type="predicted"/>
<evidence type="ECO:0000313" key="1">
    <source>
        <dbReference type="EMBL" id="KJH69349.1"/>
    </source>
</evidence>
<name>A0A0D8ZLP8_9CYAN</name>
<dbReference type="Proteomes" id="UP000032452">
    <property type="component" value="Unassembled WGS sequence"/>
</dbReference>
<accession>A0A0D8ZLP8</accession>
<dbReference type="Pfam" id="PF13650">
    <property type="entry name" value="Asp_protease_2"/>
    <property type="match status" value="1"/>
</dbReference>